<reference evidence="2 3" key="1">
    <citation type="submission" date="2013-01" db="EMBL/GenBank/DDBJ databases">
        <authorList>
            <person name="Harkins D.M."/>
            <person name="Durkin A.S."/>
            <person name="Brinkac L.M."/>
            <person name="Haft D.H."/>
            <person name="Selengut J.D."/>
            <person name="Sanka R."/>
            <person name="DePew J."/>
            <person name="Purushe J."/>
            <person name="Galloway R.L."/>
            <person name="Vinetz J.M."/>
            <person name="Sutton G.G."/>
            <person name="Nierman W.C."/>
            <person name="Fouts D.E."/>
        </authorList>
    </citation>
    <scope>NUCLEOTIDE SEQUENCE [LARGE SCALE GENOMIC DNA]</scope>
    <source>
        <strain evidence="2 3">79601</strain>
    </source>
</reference>
<proteinExistence type="predicted"/>
<evidence type="ECO:0000313" key="3">
    <source>
        <dbReference type="Proteomes" id="UP000011988"/>
    </source>
</evidence>
<evidence type="ECO:0000256" key="1">
    <source>
        <dbReference type="SAM" id="MobiDB-lite"/>
    </source>
</evidence>
<accession>M6D5Y9</accession>
<name>M6D5Y9_9LEPT</name>
<organism evidence="2 3">
    <name type="scientific">Leptospira alstonii serovar Sichuan str. 79601</name>
    <dbReference type="NCBI Taxonomy" id="1218565"/>
    <lineage>
        <taxon>Bacteria</taxon>
        <taxon>Pseudomonadati</taxon>
        <taxon>Spirochaetota</taxon>
        <taxon>Spirochaetia</taxon>
        <taxon>Leptospirales</taxon>
        <taxon>Leptospiraceae</taxon>
        <taxon>Leptospira</taxon>
    </lineage>
</organism>
<feature type="compositionally biased region" description="Basic residues" evidence="1">
    <location>
        <begin position="30"/>
        <end position="39"/>
    </location>
</feature>
<comment type="caution">
    <text evidence="2">The sequence shown here is derived from an EMBL/GenBank/DDBJ whole genome shotgun (WGS) entry which is preliminary data.</text>
</comment>
<feature type="region of interest" description="Disordered" evidence="1">
    <location>
        <begin position="1"/>
        <end position="39"/>
    </location>
</feature>
<protein>
    <submittedName>
        <fullName evidence="2">Uncharacterized protein</fullName>
    </submittedName>
</protein>
<dbReference type="PATRIC" id="fig|1218565.3.peg.925"/>
<gene>
    <name evidence="2" type="ORF">LEP1GSC194_4303</name>
</gene>
<dbReference type="AlphaFoldDB" id="M6D5Y9"/>
<dbReference type="Proteomes" id="UP000011988">
    <property type="component" value="Unassembled WGS sequence"/>
</dbReference>
<dbReference type="EMBL" id="ANIK01000016">
    <property type="protein sequence ID" value="EMJ96668.1"/>
    <property type="molecule type" value="Genomic_DNA"/>
</dbReference>
<sequence>MVVETCNKKQGHYHSSLAPPYQKSEYSNEKKRHIPRKGFKQQRALMRVWIQRFYPKRKQKSKGHSTE</sequence>
<evidence type="ECO:0000313" key="2">
    <source>
        <dbReference type="EMBL" id="EMJ96668.1"/>
    </source>
</evidence>